<dbReference type="InterPro" id="IPR017853">
    <property type="entry name" value="GH"/>
</dbReference>
<comment type="similarity">
    <text evidence="2">Belongs to the glycosyl hydrolase 5 (cellulase A) family.</text>
</comment>
<feature type="signal peptide" evidence="6">
    <location>
        <begin position="1"/>
        <end position="22"/>
    </location>
</feature>
<protein>
    <recommendedName>
        <fullName evidence="3">mannan endo-1,4-beta-mannosidase</fullName>
        <ecNumber evidence="3">3.2.1.78</ecNumber>
    </recommendedName>
</protein>
<keyword evidence="5" id="KW-0326">Glycosidase</keyword>
<feature type="chain" id="PRO_5040212487" description="mannan endo-1,4-beta-mannosidase" evidence="6">
    <location>
        <begin position="23"/>
        <end position="226"/>
    </location>
</feature>
<dbReference type="Proteomes" id="UP000765509">
    <property type="component" value="Unassembled WGS sequence"/>
</dbReference>
<dbReference type="OrthoDB" id="2498309at2759"/>
<evidence type="ECO:0000256" key="4">
    <source>
        <dbReference type="ARBA" id="ARBA00022801"/>
    </source>
</evidence>
<dbReference type="EMBL" id="AVOT02019349">
    <property type="protein sequence ID" value="MBW0506847.1"/>
    <property type="molecule type" value="Genomic_DNA"/>
</dbReference>
<keyword evidence="9" id="KW-1185">Reference proteome</keyword>
<evidence type="ECO:0000256" key="2">
    <source>
        <dbReference type="ARBA" id="ARBA00005641"/>
    </source>
</evidence>
<dbReference type="PANTHER" id="PTHR31451">
    <property type="match status" value="1"/>
</dbReference>
<dbReference type="Pfam" id="PF26410">
    <property type="entry name" value="GH5_mannosidase"/>
    <property type="match status" value="1"/>
</dbReference>
<name>A0A9Q3HJT2_9BASI</name>
<evidence type="ECO:0000256" key="6">
    <source>
        <dbReference type="SAM" id="SignalP"/>
    </source>
</evidence>
<dbReference type="InterPro" id="IPR001547">
    <property type="entry name" value="Glyco_hydro_5"/>
</dbReference>
<dbReference type="PANTHER" id="PTHR31451:SF40">
    <property type="entry name" value="GLYCOSIDE HYDROLASE FAMILY 5 DOMAIN-CONTAINING PROTEIN"/>
    <property type="match status" value="1"/>
</dbReference>
<dbReference type="InterPro" id="IPR045053">
    <property type="entry name" value="MAN-like"/>
</dbReference>
<keyword evidence="4" id="KW-0378">Hydrolase</keyword>
<evidence type="ECO:0000313" key="8">
    <source>
        <dbReference type="EMBL" id="MBW0506847.1"/>
    </source>
</evidence>
<evidence type="ECO:0000256" key="3">
    <source>
        <dbReference type="ARBA" id="ARBA00012706"/>
    </source>
</evidence>
<evidence type="ECO:0000256" key="5">
    <source>
        <dbReference type="ARBA" id="ARBA00023295"/>
    </source>
</evidence>
<dbReference type="EC" id="3.2.1.78" evidence="3"/>
<comment type="catalytic activity">
    <reaction evidence="1">
        <text>Random hydrolysis of (1-&gt;4)-beta-D-mannosidic linkages in mannans, galactomannans and glucomannans.</text>
        <dbReference type="EC" id="3.2.1.78"/>
    </reaction>
</comment>
<reference evidence="8" key="1">
    <citation type="submission" date="2021-03" db="EMBL/GenBank/DDBJ databases">
        <title>Draft genome sequence of rust myrtle Austropuccinia psidii MF-1, a brazilian biotype.</title>
        <authorList>
            <person name="Quecine M.C."/>
            <person name="Pachon D.M.R."/>
            <person name="Bonatelli M.L."/>
            <person name="Correr F.H."/>
            <person name="Franceschini L.M."/>
            <person name="Leite T.F."/>
            <person name="Margarido G.R.A."/>
            <person name="Almeida C.A."/>
            <person name="Ferrarezi J.A."/>
            <person name="Labate C.A."/>
        </authorList>
    </citation>
    <scope>NUCLEOTIDE SEQUENCE</scope>
    <source>
        <strain evidence="8">MF-1</strain>
    </source>
</reference>
<accession>A0A9Q3HJT2</accession>
<evidence type="ECO:0000259" key="7">
    <source>
        <dbReference type="Pfam" id="PF26410"/>
    </source>
</evidence>
<evidence type="ECO:0000256" key="1">
    <source>
        <dbReference type="ARBA" id="ARBA00001678"/>
    </source>
</evidence>
<feature type="domain" description="Glycoside hydrolase family 5" evidence="7">
    <location>
        <begin position="36"/>
        <end position="220"/>
    </location>
</feature>
<dbReference type="GO" id="GO:0016985">
    <property type="term" value="F:mannan endo-1,4-beta-mannosidase activity"/>
    <property type="evidence" value="ECO:0007669"/>
    <property type="project" value="UniProtKB-EC"/>
</dbReference>
<keyword evidence="6" id="KW-0732">Signal</keyword>
<dbReference type="SUPFAM" id="SSF51445">
    <property type="entry name" value="(Trans)glycosidases"/>
    <property type="match status" value="1"/>
</dbReference>
<organism evidence="8 9">
    <name type="scientific">Austropuccinia psidii MF-1</name>
    <dbReference type="NCBI Taxonomy" id="1389203"/>
    <lineage>
        <taxon>Eukaryota</taxon>
        <taxon>Fungi</taxon>
        <taxon>Dikarya</taxon>
        <taxon>Basidiomycota</taxon>
        <taxon>Pucciniomycotina</taxon>
        <taxon>Pucciniomycetes</taxon>
        <taxon>Pucciniales</taxon>
        <taxon>Sphaerophragmiaceae</taxon>
        <taxon>Austropuccinia</taxon>
    </lineage>
</organism>
<proteinExistence type="inferred from homology"/>
<evidence type="ECO:0000313" key="9">
    <source>
        <dbReference type="Proteomes" id="UP000765509"/>
    </source>
</evidence>
<dbReference type="AlphaFoldDB" id="A0A9Q3HJT2"/>
<sequence length="226" mass="25310">MLFSSFSLTLAILLTASSVTKAKKDLSYGDHDQKDNFITVKNGTFYKGCAKHYLVSMNYWAAMNLAADRSAGGNLSRFQVEVEQLAKHGVNNVRIMAASEASGRGIEPFRMYPALQESPGDYNENIFVGLDRALVEFAKYNITVIMTLHNFWHWSGGFAQYVSWATHDSQIPYPPSWDPTLNTPYGDFTTNGTFGKYDPLKKSWTGFVGYAGRFYNDSSISNITQN</sequence>
<comment type="caution">
    <text evidence="8">The sequence shown here is derived from an EMBL/GenBank/DDBJ whole genome shotgun (WGS) entry which is preliminary data.</text>
</comment>
<dbReference type="Gene3D" id="3.20.20.80">
    <property type="entry name" value="Glycosidases"/>
    <property type="match status" value="1"/>
</dbReference>
<gene>
    <name evidence="8" type="ORF">O181_046562</name>
</gene>